<dbReference type="Proteomes" id="UP000256328">
    <property type="component" value="Unassembled WGS sequence"/>
</dbReference>
<accession>A0A3D8RWD9</accession>
<dbReference type="AlphaFoldDB" id="A0A3D8RWD9"/>
<dbReference type="PROSITE" id="PS51203">
    <property type="entry name" value="CS"/>
    <property type="match status" value="1"/>
</dbReference>
<gene>
    <name evidence="5" type="ORF">BP5796_06225</name>
</gene>
<evidence type="ECO:0000256" key="2">
    <source>
        <dbReference type="SAM" id="MobiDB-lite"/>
    </source>
</evidence>
<reference evidence="5 6" key="1">
    <citation type="journal article" date="2018" name="IMA Fungus">
        <title>IMA Genome-F 9: Draft genome sequence of Annulohypoxylon stygium, Aspergillus mulundensis, Berkeleyomyces basicola (syn. Thielaviopsis basicola), Ceratocystis smalleyi, two Cercospora beticola strains, Coleophoma cylindrospora, Fusarium fracticaudum, Phialophora cf. hyalina, and Morchella septimelata.</title>
        <authorList>
            <person name="Wingfield B.D."/>
            <person name="Bills G.F."/>
            <person name="Dong Y."/>
            <person name="Huang W."/>
            <person name="Nel W.J."/>
            <person name="Swalarsk-Parry B.S."/>
            <person name="Vaghefi N."/>
            <person name="Wilken P.M."/>
            <person name="An Z."/>
            <person name="de Beer Z.W."/>
            <person name="De Vos L."/>
            <person name="Chen L."/>
            <person name="Duong T.A."/>
            <person name="Gao Y."/>
            <person name="Hammerbacher A."/>
            <person name="Kikkert J.R."/>
            <person name="Li Y."/>
            <person name="Li H."/>
            <person name="Li K."/>
            <person name="Li Q."/>
            <person name="Liu X."/>
            <person name="Ma X."/>
            <person name="Naidoo K."/>
            <person name="Pethybridge S.J."/>
            <person name="Sun J."/>
            <person name="Steenkamp E.T."/>
            <person name="van der Nest M.A."/>
            <person name="van Wyk S."/>
            <person name="Wingfield M.J."/>
            <person name="Xiong C."/>
            <person name="Yue Q."/>
            <person name="Zhang X."/>
        </authorList>
    </citation>
    <scope>NUCLEOTIDE SEQUENCE [LARGE SCALE GENOMIC DNA]</scope>
    <source>
        <strain evidence="5 6">BP5796</strain>
    </source>
</reference>
<feature type="region of interest" description="Disordered" evidence="2">
    <location>
        <begin position="145"/>
        <end position="176"/>
    </location>
</feature>
<dbReference type="InterPro" id="IPR007052">
    <property type="entry name" value="CS_dom"/>
</dbReference>
<evidence type="ECO:0000259" key="4">
    <source>
        <dbReference type="PROSITE" id="PS51203"/>
    </source>
</evidence>
<comment type="similarity">
    <text evidence="1">Belongs to the SGT1 family.</text>
</comment>
<evidence type="ECO:0008006" key="7">
    <source>
        <dbReference type="Google" id="ProtNLM"/>
    </source>
</evidence>
<comment type="caution">
    <text evidence="5">The sequence shown here is derived from an EMBL/GenBank/DDBJ whole genome shotgun (WGS) entry which is preliminary data.</text>
</comment>
<dbReference type="GO" id="GO:0051087">
    <property type="term" value="F:protein-folding chaperone binding"/>
    <property type="evidence" value="ECO:0007669"/>
    <property type="project" value="InterPro"/>
</dbReference>
<dbReference type="InterPro" id="IPR044563">
    <property type="entry name" value="Sgt1-like"/>
</dbReference>
<evidence type="ECO:0000313" key="5">
    <source>
        <dbReference type="EMBL" id="RDW78373.1"/>
    </source>
</evidence>
<proteinExistence type="inferred from homology"/>
<feature type="region of interest" description="Disordered" evidence="2">
    <location>
        <begin position="281"/>
        <end position="338"/>
    </location>
</feature>
<name>A0A3D8RWD9_9HELO</name>
<dbReference type="CDD" id="cd06466">
    <property type="entry name" value="p23_CS_SGT1_like"/>
    <property type="match status" value="1"/>
</dbReference>
<feature type="domain" description="SGS" evidence="3">
    <location>
        <begin position="312"/>
        <end position="396"/>
    </location>
</feature>
<protein>
    <recommendedName>
        <fullName evidence="7">SGS-domain-containing protein</fullName>
    </recommendedName>
</protein>
<dbReference type="SUPFAM" id="SSF49764">
    <property type="entry name" value="HSP20-like chaperones"/>
    <property type="match status" value="1"/>
</dbReference>
<evidence type="ECO:0000256" key="1">
    <source>
        <dbReference type="ARBA" id="ARBA00008509"/>
    </source>
</evidence>
<dbReference type="InterPro" id="IPR011990">
    <property type="entry name" value="TPR-like_helical_dom_sf"/>
</dbReference>
<feature type="compositionally biased region" description="Polar residues" evidence="2">
    <location>
        <begin position="361"/>
        <end position="374"/>
    </location>
</feature>
<organism evidence="5 6">
    <name type="scientific">Coleophoma crateriformis</name>
    <dbReference type="NCBI Taxonomy" id="565419"/>
    <lineage>
        <taxon>Eukaryota</taxon>
        <taxon>Fungi</taxon>
        <taxon>Dikarya</taxon>
        <taxon>Ascomycota</taxon>
        <taxon>Pezizomycotina</taxon>
        <taxon>Leotiomycetes</taxon>
        <taxon>Helotiales</taxon>
        <taxon>Dermateaceae</taxon>
        <taxon>Coleophoma</taxon>
    </lineage>
</organism>
<dbReference type="PROSITE" id="PS51048">
    <property type="entry name" value="SGS"/>
    <property type="match status" value="1"/>
</dbReference>
<dbReference type="Gene3D" id="1.25.40.10">
    <property type="entry name" value="Tetratricopeptide repeat domain"/>
    <property type="match status" value="1"/>
</dbReference>
<dbReference type="InterPro" id="IPR008978">
    <property type="entry name" value="HSP20-like_chaperone"/>
</dbReference>
<sequence>MSSQAALGAKALEDRDYPTAIEQLTKALATNTSNPSPLWLIQRSTAYQRSAQYELALADADAALHAAKSRARREFIATAHFRRAVALHGLKRFGDARLCLNWCRKSNEKEKGLGIWQAKVKNDFDKAEKELGPDATEVRTTVKEIPDKVEEKAKEKSAPLAPAAQTPAPPAVTSKEKIRHEWYQSPSSVTITIFAKGVPKDKAEVMIGEQSVSLPTYILFNTTSYNFKLEVSFPIGTTEQTYALDFSPLFAKIKPAESSYNIFSTKVEIILQKATPGRKWSNIEGDESTLKDSSNEPLDNVMQAKTGDKGPVYPTSSRTGPKDWDKIDDADEGEDQDVNSFFQKLYKDADPDTRKAMMKSYQESNGTSLSTNWADVQKAPVPTQPPEGVEAKKWGS</sequence>
<dbReference type="Pfam" id="PF05002">
    <property type="entry name" value="SGS"/>
    <property type="match status" value="1"/>
</dbReference>
<dbReference type="OrthoDB" id="1898560at2759"/>
<dbReference type="EMBL" id="PDLN01000008">
    <property type="protein sequence ID" value="RDW78373.1"/>
    <property type="molecule type" value="Genomic_DNA"/>
</dbReference>
<keyword evidence="6" id="KW-1185">Reference proteome</keyword>
<feature type="compositionally biased region" description="Basic and acidic residues" evidence="2">
    <location>
        <begin position="145"/>
        <end position="157"/>
    </location>
</feature>
<feature type="region of interest" description="Disordered" evidence="2">
    <location>
        <begin position="356"/>
        <end position="396"/>
    </location>
</feature>
<dbReference type="Pfam" id="PF04969">
    <property type="entry name" value="CS"/>
    <property type="match status" value="1"/>
</dbReference>
<evidence type="ECO:0000259" key="3">
    <source>
        <dbReference type="PROSITE" id="PS51048"/>
    </source>
</evidence>
<dbReference type="SUPFAM" id="SSF48452">
    <property type="entry name" value="TPR-like"/>
    <property type="match status" value="1"/>
</dbReference>
<dbReference type="PANTHER" id="PTHR45862">
    <property type="entry name" value="PROTEIN SGT1 HOMOLOG"/>
    <property type="match status" value="1"/>
</dbReference>
<evidence type="ECO:0000313" key="6">
    <source>
        <dbReference type="Proteomes" id="UP000256328"/>
    </source>
</evidence>
<dbReference type="InterPro" id="IPR007699">
    <property type="entry name" value="SGS_dom"/>
</dbReference>
<feature type="domain" description="CS" evidence="4">
    <location>
        <begin position="175"/>
        <end position="284"/>
    </location>
</feature>
<feature type="compositionally biased region" description="Acidic residues" evidence="2">
    <location>
        <begin position="328"/>
        <end position="337"/>
    </location>
</feature>
<dbReference type="Gene3D" id="2.60.40.790">
    <property type="match status" value="1"/>
</dbReference>